<evidence type="ECO:0000256" key="2">
    <source>
        <dbReference type="SAM" id="Phobius"/>
    </source>
</evidence>
<dbReference type="Gene3D" id="2.40.128.20">
    <property type="match status" value="1"/>
</dbReference>
<gene>
    <name evidence="3" type="ORF">MPH_08266</name>
</gene>
<evidence type="ECO:0000256" key="1">
    <source>
        <dbReference type="SAM" id="MobiDB-lite"/>
    </source>
</evidence>
<dbReference type="CDD" id="cd14241">
    <property type="entry name" value="PAD"/>
    <property type="match status" value="1"/>
</dbReference>
<accession>K2SCJ5</accession>
<reference evidence="3 4" key="1">
    <citation type="journal article" date="2012" name="BMC Genomics">
        <title>Tools to kill: Genome of one of the most destructive plant pathogenic fungi Macrophomina phaseolina.</title>
        <authorList>
            <person name="Islam M.S."/>
            <person name="Haque M.S."/>
            <person name="Islam M.M."/>
            <person name="Emdad E.M."/>
            <person name="Halim A."/>
            <person name="Hossen Q.M.M."/>
            <person name="Hossain M.Z."/>
            <person name="Ahmed B."/>
            <person name="Rahim S."/>
            <person name="Rahman M.S."/>
            <person name="Alam M.M."/>
            <person name="Hou S."/>
            <person name="Wan X."/>
            <person name="Saito J.A."/>
            <person name="Alam M."/>
        </authorList>
    </citation>
    <scope>NUCLEOTIDE SEQUENCE [LARGE SCALE GENOMIC DNA]</scope>
    <source>
        <strain evidence="3 4">MS6</strain>
    </source>
</reference>
<feature type="transmembrane region" description="Helical" evidence="2">
    <location>
        <begin position="236"/>
        <end position="258"/>
    </location>
</feature>
<dbReference type="Proteomes" id="UP000007129">
    <property type="component" value="Unassembled WGS sequence"/>
</dbReference>
<feature type="region of interest" description="Disordered" evidence="1">
    <location>
        <begin position="1"/>
        <end position="156"/>
    </location>
</feature>
<dbReference type="InterPro" id="IPR012674">
    <property type="entry name" value="Calycin"/>
</dbReference>
<organism evidence="3 4">
    <name type="scientific">Macrophomina phaseolina (strain MS6)</name>
    <name type="common">Charcoal rot fungus</name>
    <dbReference type="NCBI Taxonomy" id="1126212"/>
    <lineage>
        <taxon>Eukaryota</taxon>
        <taxon>Fungi</taxon>
        <taxon>Dikarya</taxon>
        <taxon>Ascomycota</taxon>
        <taxon>Pezizomycotina</taxon>
        <taxon>Dothideomycetes</taxon>
        <taxon>Dothideomycetes incertae sedis</taxon>
        <taxon>Botryosphaeriales</taxon>
        <taxon>Botryosphaeriaceae</taxon>
        <taxon>Macrophomina</taxon>
    </lineage>
</organism>
<dbReference type="GO" id="GO:0016831">
    <property type="term" value="F:carboxy-lyase activity"/>
    <property type="evidence" value="ECO:0007669"/>
    <property type="project" value="InterPro"/>
</dbReference>
<dbReference type="PANTHER" id="PTHR40087">
    <property type="entry name" value="PHENOLIC ACID DECARBOXYLASE PADC"/>
    <property type="match status" value="1"/>
</dbReference>
<feature type="compositionally biased region" description="Polar residues" evidence="1">
    <location>
        <begin position="58"/>
        <end position="74"/>
    </location>
</feature>
<evidence type="ECO:0000313" key="3">
    <source>
        <dbReference type="EMBL" id="EKG14540.1"/>
    </source>
</evidence>
<comment type="caution">
    <text evidence="3">The sequence shown here is derived from an EMBL/GenBank/DDBJ whole genome shotgun (WGS) entry which is preliminary data.</text>
</comment>
<dbReference type="InterPro" id="IPR029044">
    <property type="entry name" value="Nucleotide-diphossugar_trans"/>
</dbReference>
<dbReference type="VEuPathDB" id="FungiDB:MPH_08266"/>
<dbReference type="SUPFAM" id="SSF53448">
    <property type="entry name" value="Nucleotide-diphospho-sugar transferases"/>
    <property type="match status" value="1"/>
</dbReference>
<dbReference type="Pfam" id="PF05870">
    <property type="entry name" value="PA_decarbox"/>
    <property type="match status" value="1"/>
</dbReference>
<sequence length="906" mass="103681">MPSSRLPNNNASTWRPPVHENTAKLPYPVPVYTRGSSAASTSSNLSAQDSYPEDYPSSGWQTTRASTRPSSVNDSEPEPEIDPRKRHLSPPRVQSPRSQLHQEVQRDEEPVPQTPSLPLGEQRKIVPVPLRHPSHQLSNPLTAHPRTPSANVSAASSRQDVATIAAVSPSKEERFQAYAEMCNQALPKTRPAVSPEFSKLARRMITQQKLMMTAGLICANFILIFASWFWPAYYYIYLPFITLTVALNCIMVFSVIFFSIKHRIFPEKVIMPTSPESLVLLLPCYNENLEECTKSLDSLVAQQHLENHKKAIMIICDGRVRGAGMDKTTAQYLLEDILVEKTERKVVKQAYTAWDQQPMDVTMQKGVYKGLPYFCIIKHQNQGKRDGLIALRSFLYKFNTRAEKPQMLFRPAFFAEMAMWLHEEAGFDEVTHLIGMDADTVFADDCIAELLKQSHYPDTVGVCGYVAVDFKNHNWNVWSLYQSSEYTISQGLRRLHQSIVTNKVSCLPGCCQLLKICEETCGDHVLTELFGYCPTPADNILKQIRATASEDRNHVCLMLSARPQSRTRQALRARALTDVPHSWSVFLSQRRRWTLGATANDLFLFKAPGVQWWERILAFANCLTWSLNVFIFASLASLIHAILVVPWWIILAFAAVMLTPLTYYLCIAIWLPRTAFERCQYLAGCAFYVLCGPFINISVLFYAVWNMDSFGWGKTRKYGKGRFCRRPSTEELSHHRTMDPETRAQWEKDLKDLHMVYDYNAKDEQGNPEKWRYEIWFQMEDRVVYKIHGGPMAGRANFQTCSFQCIRPGELWQCNWLEETGTIVSLVFDIPNKRVTTLIAFSKGHWEHAEEAHGDKRNPKDLERWRGLARIGCHTDRKMLPEQADILEVFHGKGDLEPIEHDWPTL</sequence>
<name>K2SCJ5_MACPH</name>
<dbReference type="STRING" id="1126212.K2SCJ5"/>
<dbReference type="AlphaFoldDB" id="K2SCJ5"/>
<feature type="transmembrane region" description="Helical" evidence="2">
    <location>
        <begin position="681"/>
        <end position="705"/>
    </location>
</feature>
<keyword evidence="2" id="KW-0812">Transmembrane</keyword>
<keyword evidence="2" id="KW-0472">Membrane</keyword>
<dbReference type="InParanoid" id="K2SCJ5"/>
<proteinExistence type="predicted"/>
<protein>
    <submittedName>
        <fullName evidence="3">Fungal chitin synthase</fullName>
    </submittedName>
</protein>
<feature type="compositionally biased region" description="Low complexity" evidence="1">
    <location>
        <begin position="36"/>
        <end position="47"/>
    </location>
</feature>
<feature type="compositionally biased region" description="Polar residues" evidence="1">
    <location>
        <begin position="1"/>
        <end position="13"/>
    </location>
</feature>
<feature type="transmembrane region" description="Helical" evidence="2">
    <location>
        <begin position="210"/>
        <end position="230"/>
    </location>
</feature>
<feature type="transmembrane region" description="Helical" evidence="2">
    <location>
        <begin position="645"/>
        <end position="669"/>
    </location>
</feature>
<evidence type="ECO:0000313" key="4">
    <source>
        <dbReference type="Proteomes" id="UP000007129"/>
    </source>
</evidence>
<feature type="transmembrane region" description="Helical" evidence="2">
    <location>
        <begin position="616"/>
        <end position="639"/>
    </location>
</feature>
<dbReference type="HOGENOM" id="CLU_320303_0_0_1"/>
<dbReference type="EMBL" id="AHHD01000345">
    <property type="protein sequence ID" value="EKG14540.1"/>
    <property type="molecule type" value="Genomic_DNA"/>
</dbReference>
<dbReference type="InterPro" id="IPR008729">
    <property type="entry name" value="PA_de_COase"/>
</dbReference>
<dbReference type="Pfam" id="PF03142">
    <property type="entry name" value="Chitin_synth_2"/>
    <property type="match status" value="2"/>
</dbReference>
<dbReference type="PANTHER" id="PTHR40087:SF1">
    <property type="entry name" value="PHENOLIC ACID DECARBOXYLASE PADC"/>
    <property type="match status" value="1"/>
</dbReference>
<dbReference type="OrthoDB" id="4415004at2759"/>
<dbReference type="SUPFAM" id="SSF50814">
    <property type="entry name" value="Lipocalins"/>
    <property type="match status" value="1"/>
</dbReference>
<dbReference type="eggNOG" id="KOG2571">
    <property type="taxonomic scope" value="Eukaryota"/>
</dbReference>
<keyword evidence="2" id="KW-1133">Transmembrane helix</keyword>